<dbReference type="Gene3D" id="2.40.10.480">
    <property type="match status" value="1"/>
</dbReference>
<evidence type="ECO:0008006" key="3">
    <source>
        <dbReference type="Google" id="ProtNLM"/>
    </source>
</evidence>
<protein>
    <recommendedName>
        <fullName evidence="3">DUF4905 domain-containing protein</fullName>
    </recommendedName>
</protein>
<sequence length="299" mass="34561">MCINLRPKAERFDKLFCFCYFWPIKDITLLRPILLISQHFSFSLPVWRILYDTLPIEETSPLLLFELRDKNQLRWAAFDCETGRVCWEHSFPETTWWTSAIGFYSGILFLHEYTGSEQPAPKKLIAIDALTGQLIWALEGCKFDHTDGTNLRTSRMRPESAPILENRAFSTGEIVDLPFPSTKINPPQWRAPVTYEETNPYYPTIAQFIEKITGNIPKKAINYGEISGHLLFFYYFYPANAVSLSWSILVVNSTKTVLLHETILSDVESVAFGDYLYDNHHIVLLKKVDEITVIKLPRP</sequence>
<evidence type="ECO:0000313" key="2">
    <source>
        <dbReference type="Proteomes" id="UP000251993"/>
    </source>
</evidence>
<proteinExistence type="predicted"/>
<dbReference type="AlphaFoldDB" id="A0A344TRP1"/>
<dbReference type="OrthoDB" id="932184at2"/>
<dbReference type="InterPro" id="IPR011047">
    <property type="entry name" value="Quinoprotein_ADH-like_sf"/>
</dbReference>
<keyword evidence="2" id="KW-1185">Reference proteome</keyword>
<dbReference type="KEGG" id="run:DR864_28020"/>
<accession>A0A344TRP1</accession>
<reference evidence="1 2" key="1">
    <citation type="submission" date="2018-07" db="EMBL/GenBank/DDBJ databases">
        <title>Genome sequencing of Runella.</title>
        <authorList>
            <person name="Baek M.-G."/>
            <person name="Yi H."/>
        </authorList>
    </citation>
    <scope>NUCLEOTIDE SEQUENCE [LARGE SCALE GENOMIC DNA]</scope>
    <source>
        <strain evidence="1 2">HYN0085</strain>
    </source>
</reference>
<name>A0A344TRP1_9BACT</name>
<evidence type="ECO:0000313" key="1">
    <source>
        <dbReference type="EMBL" id="AXE21312.1"/>
    </source>
</evidence>
<dbReference type="Proteomes" id="UP000251993">
    <property type="component" value="Chromosome"/>
</dbReference>
<dbReference type="Pfam" id="PF16248">
    <property type="entry name" value="DUF4905"/>
    <property type="match status" value="1"/>
</dbReference>
<organism evidence="1 2">
    <name type="scientific">Runella rosea</name>
    <dbReference type="NCBI Taxonomy" id="2259595"/>
    <lineage>
        <taxon>Bacteria</taxon>
        <taxon>Pseudomonadati</taxon>
        <taxon>Bacteroidota</taxon>
        <taxon>Cytophagia</taxon>
        <taxon>Cytophagales</taxon>
        <taxon>Spirosomataceae</taxon>
        <taxon>Runella</taxon>
    </lineage>
</organism>
<gene>
    <name evidence="1" type="ORF">DR864_28020</name>
</gene>
<dbReference type="SUPFAM" id="SSF50998">
    <property type="entry name" value="Quinoprotein alcohol dehydrogenase-like"/>
    <property type="match status" value="1"/>
</dbReference>
<dbReference type="EMBL" id="CP030850">
    <property type="protein sequence ID" value="AXE21312.1"/>
    <property type="molecule type" value="Genomic_DNA"/>
</dbReference>
<dbReference type="InterPro" id="IPR032595">
    <property type="entry name" value="DUF4905"/>
</dbReference>